<dbReference type="CDD" id="cd01013">
    <property type="entry name" value="isochorismatase"/>
    <property type="match status" value="1"/>
</dbReference>
<keyword evidence="4" id="KW-0378">Hydrolase</keyword>
<feature type="domain" description="Carrier" evidence="7">
    <location>
        <begin position="213"/>
        <end position="289"/>
    </location>
</feature>
<evidence type="ECO:0000256" key="5">
    <source>
        <dbReference type="ARBA" id="ARBA00048590"/>
    </source>
</evidence>
<dbReference type="InterPro" id="IPR000868">
    <property type="entry name" value="Isochorismatase-like_dom"/>
</dbReference>
<comment type="catalytic activity">
    <reaction evidence="5">
        <text>isochorismate + H2O = (2S,3S)-2,3-dihydroxy-2,3-dihydrobenzoate + pyruvate</text>
        <dbReference type="Rhea" id="RHEA:11112"/>
        <dbReference type="ChEBI" id="CHEBI:15361"/>
        <dbReference type="ChEBI" id="CHEBI:15377"/>
        <dbReference type="ChEBI" id="CHEBI:29780"/>
        <dbReference type="ChEBI" id="CHEBI:58764"/>
        <dbReference type="EC" id="3.3.2.1"/>
    </reaction>
</comment>
<keyword evidence="6" id="KW-0596">Phosphopantetheine</keyword>
<evidence type="ECO:0000256" key="2">
    <source>
        <dbReference type="ARBA" id="ARBA00006336"/>
    </source>
</evidence>
<dbReference type="GO" id="GO:0008908">
    <property type="term" value="F:isochorismatase activity"/>
    <property type="evidence" value="ECO:0007669"/>
    <property type="project" value="UniProtKB-EC"/>
</dbReference>
<dbReference type="InterPro" id="IPR036736">
    <property type="entry name" value="ACP-like_sf"/>
</dbReference>
<dbReference type="RefSeq" id="WP_191139095.1">
    <property type="nucleotide sequence ID" value="NZ_JACXAG020000002.1"/>
</dbReference>
<evidence type="ECO:0000256" key="4">
    <source>
        <dbReference type="ARBA" id="ARBA00022801"/>
    </source>
</evidence>
<name>A0A926N5L9_9BACL</name>
<evidence type="ECO:0000313" key="9">
    <source>
        <dbReference type="Proteomes" id="UP000661691"/>
    </source>
</evidence>
<reference evidence="8" key="1">
    <citation type="submission" date="2020-09" db="EMBL/GenBank/DDBJ databases">
        <title>A novel bacterium of genus Hazenella, isolated from South China Sea.</title>
        <authorList>
            <person name="Huang H."/>
            <person name="Mo K."/>
            <person name="Hu Y."/>
        </authorList>
    </citation>
    <scope>NUCLEOTIDE SEQUENCE</scope>
    <source>
        <strain evidence="8">IB182357</strain>
    </source>
</reference>
<keyword evidence="6" id="KW-0597">Phosphoprotein</keyword>
<comment type="pathway">
    <text evidence="1">Siderophore biosynthesis.</text>
</comment>
<dbReference type="PIRSF" id="PIRSF001111">
    <property type="entry name" value="Isochorismatase"/>
    <property type="match status" value="1"/>
</dbReference>
<evidence type="ECO:0000256" key="6">
    <source>
        <dbReference type="PIRSR" id="PIRSR001111-50"/>
    </source>
</evidence>
<evidence type="ECO:0000313" key="8">
    <source>
        <dbReference type="EMBL" id="MBD1371006.1"/>
    </source>
</evidence>
<dbReference type="EC" id="3.3.2.1" evidence="3"/>
<dbReference type="AlphaFoldDB" id="A0A926N5L9"/>
<evidence type="ECO:0000256" key="1">
    <source>
        <dbReference type="ARBA" id="ARBA00004924"/>
    </source>
</evidence>
<evidence type="ECO:0000259" key="7">
    <source>
        <dbReference type="PROSITE" id="PS50075"/>
    </source>
</evidence>
<dbReference type="Proteomes" id="UP000661691">
    <property type="component" value="Unassembled WGS sequence"/>
</dbReference>
<dbReference type="SUPFAM" id="SSF52499">
    <property type="entry name" value="Isochorismatase-like hydrolases"/>
    <property type="match status" value="1"/>
</dbReference>
<dbReference type="InterPro" id="IPR009081">
    <property type="entry name" value="PP-bd_ACP"/>
</dbReference>
<dbReference type="PANTHER" id="PTHR43540:SF3">
    <property type="entry name" value="ENTEROBACTIN SYNTHASE COMPONENT B"/>
    <property type="match status" value="1"/>
</dbReference>
<dbReference type="EMBL" id="JACXAH010000002">
    <property type="protein sequence ID" value="MBD1371006.1"/>
    <property type="molecule type" value="Genomic_DNA"/>
</dbReference>
<comment type="caution">
    <text evidence="8">The sequence shown here is derived from an EMBL/GenBank/DDBJ whole genome shotgun (WGS) entry which is preliminary data.</text>
</comment>
<accession>A0A926N5L9</accession>
<dbReference type="InterPro" id="IPR016291">
    <property type="entry name" value="Isochorismatase"/>
</dbReference>
<dbReference type="PANTHER" id="PTHR43540">
    <property type="entry name" value="PEROXYUREIDOACRYLATE/UREIDOACRYLATE AMIDOHYDROLASE-RELATED"/>
    <property type="match status" value="1"/>
</dbReference>
<organism evidence="8 9">
    <name type="scientific">Polycladospora coralii</name>
    <dbReference type="NCBI Taxonomy" id="2771432"/>
    <lineage>
        <taxon>Bacteria</taxon>
        <taxon>Bacillati</taxon>
        <taxon>Bacillota</taxon>
        <taxon>Bacilli</taxon>
        <taxon>Bacillales</taxon>
        <taxon>Thermoactinomycetaceae</taxon>
        <taxon>Polycladospora</taxon>
    </lineage>
</organism>
<sequence>MGIPTIKSYPMPKENELPKNKVSWDIDPNRAVLLIHDMQKYFLKTFESEQSPVVQLIQNIQLIKDECVKNGVPVVYTAQPGNQDPGDRALLQDFWGPGLRDISEHTAVVDKLEPTEQDLVLTKWRYSAFQRTDLQEIMHKQGRDQLIICGVYTHIGCLLTASEAFMRDIQTFFVADAVADFSYEDHIMALKYVASRCGFVTTTNHLLEKFKSEPQIITLDQLKEQVAELLDEPPNALSESENLIDRGLDSIRMMSLIEEWRQIGIQVDFMSMTENPTLLHWMNLLSYSKT</sequence>
<feature type="modified residue" description="O-(pantetheine 4'-phosphoryl)serine" evidence="6">
    <location>
        <position position="250"/>
    </location>
</feature>
<proteinExistence type="inferred from homology"/>
<dbReference type="SUPFAM" id="SSF47336">
    <property type="entry name" value="ACP-like"/>
    <property type="match status" value="1"/>
</dbReference>
<dbReference type="Pfam" id="PF00550">
    <property type="entry name" value="PP-binding"/>
    <property type="match status" value="1"/>
</dbReference>
<dbReference type="PRINTS" id="PR01398">
    <property type="entry name" value="ISCHRISMTASE"/>
</dbReference>
<dbReference type="Pfam" id="PF00857">
    <property type="entry name" value="Isochorismatase"/>
    <property type="match status" value="1"/>
</dbReference>
<keyword evidence="9" id="KW-1185">Reference proteome</keyword>
<comment type="cofactor">
    <cofactor evidence="6">
        <name>pantetheine 4'-phosphate</name>
        <dbReference type="ChEBI" id="CHEBI:47942"/>
    </cofactor>
    <text evidence="6">Binds 1 phosphopantetheine covalently.</text>
</comment>
<evidence type="ECO:0000256" key="3">
    <source>
        <dbReference type="ARBA" id="ARBA00012100"/>
    </source>
</evidence>
<comment type="similarity">
    <text evidence="2">Belongs to the isochorismatase family.</text>
</comment>
<gene>
    <name evidence="8" type="ORF">IC620_01345</name>
</gene>
<dbReference type="InterPro" id="IPR036380">
    <property type="entry name" value="Isochorismatase-like_sf"/>
</dbReference>
<dbReference type="Gene3D" id="3.40.50.850">
    <property type="entry name" value="Isochorismatase-like"/>
    <property type="match status" value="1"/>
</dbReference>
<dbReference type="InterPro" id="IPR050272">
    <property type="entry name" value="Isochorismatase-like_hydrls"/>
</dbReference>
<dbReference type="Gene3D" id="1.10.1200.10">
    <property type="entry name" value="ACP-like"/>
    <property type="match status" value="1"/>
</dbReference>
<protein>
    <recommendedName>
        <fullName evidence="3">isochorismatase</fullName>
        <ecNumber evidence="3">3.3.2.1</ecNumber>
    </recommendedName>
</protein>
<dbReference type="PROSITE" id="PS50075">
    <property type="entry name" value="CARRIER"/>
    <property type="match status" value="1"/>
</dbReference>